<evidence type="ECO:0000313" key="1">
    <source>
        <dbReference type="EMBL" id="OLP74870.1"/>
    </source>
</evidence>
<sequence length="58" mass="6267">MKVARLLKLADASFQAMLRERILVAPPLQGLPVSAPRPKPLLEATILPGDALYVPFGD</sequence>
<reference evidence="1 2" key="1">
    <citation type="submission" date="2016-02" db="EMBL/GenBank/DDBJ databases">
        <title>Genome analysis of coral dinoflagellate symbionts highlights evolutionary adaptations to a symbiotic lifestyle.</title>
        <authorList>
            <person name="Aranda M."/>
            <person name="Li Y."/>
            <person name="Liew Y.J."/>
            <person name="Baumgarten S."/>
            <person name="Simakov O."/>
            <person name="Wilson M."/>
            <person name="Piel J."/>
            <person name="Ashoor H."/>
            <person name="Bougouffa S."/>
            <person name="Bajic V.B."/>
            <person name="Ryu T."/>
            <person name="Ravasi T."/>
            <person name="Bayer T."/>
            <person name="Micklem G."/>
            <person name="Kim H."/>
            <person name="Bhak J."/>
            <person name="Lajeunesse T.C."/>
            <person name="Voolstra C.R."/>
        </authorList>
    </citation>
    <scope>NUCLEOTIDE SEQUENCE [LARGE SCALE GENOMIC DNA]</scope>
    <source>
        <strain evidence="1 2">CCMP2467</strain>
    </source>
</reference>
<dbReference type="Proteomes" id="UP000186817">
    <property type="component" value="Unassembled WGS sequence"/>
</dbReference>
<proteinExistence type="predicted"/>
<organism evidence="1 2">
    <name type="scientific">Symbiodinium microadriaticum</name>
    <name type="common">Dinoflagellate</name>
    <name type="synonym">Zooxanthella microadriatica</name>
    <dbReference type="NCBI Taxonomy" id="2951"/>
    <lineage>
        <taxon>Eukaryota</taxon>
        <taxon>Sar</taxon>
        <taxon>Alveolata</taxon>
        <taxon>Dinophyceae</taxon>
        <taxon>Suessiales</taxon>
        <taxon>Symbiodiniaceae</taxon>
        <taxon>Symbiodinium</taxon>
    </lineage>
</organism>
<name>A0A1Q9BW99_SYMMI</name>
<keyword evidence="2" id="KW-1185">Reference proteome</keyword>
<accession>A0A1Q9BW99</accession>
<comment type="caution">
    <text evidence="1">The sequence shown here is derived from an EMBL/GenBank/DDBJ whole genome shotgun (WGS) entry which is preliminary data.</text>
</comment>
<dbReference type="AlphaFoldDB" id="A0A1Q9BW99"/>
<evidence type="ECO:0000313" key="2">
    <source>
        <dbReference type="Proteomes" id="UP000186817"/>
    </source>
</evidence>
<feature type="non-terminal residue" evidence="1">
    <location>
        <position position="58"/>
    </location>
</feature>
<gene>
    <name evidence="1" type="ORF">AK812_SmicGene45469</name>
</gene>
<protein>
    <submittedName>
        <fullName evidence="1">Uncharacterized protein</fullName>
    </submittedName>
</protein>
<dbReference type="EMBL" id="LSRX01003108">
    <property type="protein sequence ID" value="OLP74870.1"/>
    <property type="molecule type" value="Genomic_DNA"/>
</dbReference>